<accession>A0ACC1TB89</accession>
<reference evidence="1" key="1">
    <citation type="submission" date="2022-07" db="EMBL/GenBank/DDBJ databases">
        <title>Genome Sequence of Phlebia brevispora.</title>
        <authorList>
            <person name="Buettner E."/>
        </authorList>
    </citation>
    <scope>NUCLEOTIDE SEQUENCE</scope>
    <source>
        <strain evidence="1">MPL23</strain>
    </source>
</reference>
<evidence type="ECO:0000313" key="2">
    <source>
        <dbReference type="Proteomes" id="UP001148662"/>
    </source>
</evidence>
<organism evidence="1 2">
    <name type="scientific">Phlebia brevispora</name>
    <dbReference type="NCBI Taxonomy" id="194682"/>
    <lineage>
        <taxon>Eukaryota</taxon>
        <taxon>Fungi</taxon>
        <taxon>Dikarya</taxon>
        <taxon>Basidiomycota</taxon>
        <taxon>Agaricomycotina</taxon>
        <taxon>Agaricomycetes</taxon>
        <taxon>Polyporales</taxon>
        <taxon>Meruliaceae</taxon>
        <taxon>Phlebia</taxon>
    </lineage>
</organism>
<dbReference type="Proteomes" id="UP001148662">
    <property type="component" value="Unassembled WGS sequence"/>
</dbReference>
<dbReference type="EMBL" id="JANHOG010000173">
    <property type="protein sequence ID" value="KAJ3557262.1"/>
    <property type="molecule type" value="Genomic_DNA"/>
</dbReference>
<evidence type="ECO:0000313" key="1">
    <source>
        <dbReference type="EMBL" id="KAJ3557262.1"/>
    </source>
</evidence>
<proteinExistence type="predicted"/>
<sequence>MRLSLDILTIVLSHMVRRPDILSVMRTCKNLYAAGIPALLKSCILFSKKKKLSSFCDFILQDASARGRHIRDLTFFPSLGEIDDDELVEKFTQVLQHATGVEKLTFQKANKLVSNEQIATAFAQLKSVKELIVRDADSAMVDMVKEMQSPVETVLLSVQGMSDADKDPASVLAPFQRSLRKLSSWMPEFDEEDQENTYPNLHTLDVTFWNNIDMGPMIRAFPNLRNLSMYLQGFDDGGLEEDKDEIREKNEQAQEEAKWEHLEDVVADDINLYIAALKSDVDTLELRLNWQSEAEQISAILGDAHPTRLNFSYEAEGGCEDTRDHLTGCLEAASADITHFYLKLSETDDPEALSGFLEETIATLPKLAFLSLEITSGEAPEEEELARRLAKVASSLQNVAFTVSSKGGSSSIWQIERPGGNDSEFAVKELTKEECEKRGITASSTISGVFQIDC</sequence>
<gene>
    <name evidence="1" type="ORF">NM688_g1564</name>
</gene>
<comment type="caution">
    <text evidence="1">The sequence shown here is derived from an EMBL/GenBank/DDBJ whole genome shotgun (WGS) entry which is preliminary data.</text>
</comment>
<name>A0ACC1TB89_9APHY</name>
<keyword evidence="2" id="KW-1185">Reference proteome</keyword>
<protein>
    <submittedName>
        <fullName evidence="1">Uncharacterized protein</fullName>
    </submittedName>
</protein>